<comment type="caution">
    <text evidence="2">The sequence shown here is derived from an EMBL/GenBank/DDBJ whole genome shotgun (WGS) entry which is preliminary data.</text>
</comment>
<dbReference type="SMART" id="SM01278">
    <property type="entry name" value="MAPKK1_Int"/>
    <property type="match status" value="1"/>
</dbReference>
<reference evidence="2" key="1">
    <citation type="submission" date="2021-05" db="EMBL/GenBank/DDBJ databases">
        <title>The genome of the haptophyte Pavlova lutheri (Diacronema luteri, Pavlovales) - a model for lipid biosynthesis in eukaryotic algae.</title>
        <authorList>
            <person name="Hulatt C.J."/>
            <person name="Posewitz M.C."/>
        </authorList>
    </citation>
    <scope>NUCLEOTIDE SEQUENCE</scope>
    <source>
        <strain evidence="2">NIVA-4/92</strain>
    </source>
</reference>
<accession>A0A8J5XS66</accession>
<evidence type="ECO:0000313" key="2">
    <source>
        <dbReference type="EMBL" id="KAG8470728.1"/>
    </source>
</evidence>
<dbReference type="EMBL" id="JAGTXO010000001">
    <property type="protein sequence ID" value="KAG8470728.1"/>
    <property type="molecule type" value="Genomic_DNA"/>
</dbReference>
<dbReference type="GO" id="GO:0071986">
    <property type="term" value="C:Ragulator complex"/>
    <property type="evidence" value="ECO:0007669"/>
    <property type="project" value="TreeGrafter"/>
</dbReference>
<keyword evidence="3" id="KW-1185">Reference proteome</keyword>
<dbReference type="OrthoDB" id="343907at2759"/>
<dbReference type="Gene3D" id="3.30.450.30">
    <property type="entry name" value="Dynein light chain 2a, cytoplasmic"/>
    <property type="match status" value="1"/>
</dbReference>
<evidence type="ECO:0000256" key="1">
    <source>
        <dbReference type="ARBA" id="ARBA00005356"/>
    </source>
</evidence>
<dbReference type="AlphaFoldDB" id="A0A8J5XS66"/>
<organism evidence="2 3">
    <name type="scientific">Diacronema lutheri</name>
    <name type="common">Unicellular marine alga</name>
    <name type="synonym">Monochrysis lutheri</name>
    <dbReference type="NCBI Taxonomy" id="2081491"/>
    <lineage>
        <taxon>Eukaryota</taxon>
        <taxon>Haptista</taxon>
        <taxon>Haptophyta</taxon>
        <taxon>Pavlovophyceae</taxon>
        <taxon>Pavlovales</taxon>
        <taxon>Pavlovaceae</taxon>
        <taxon>Diacronema</taxon>
    </lineage>
</organism>
<name>A0A8J5XS66_DIALT</name>
<sequence>MHEKGSDALARLVNSVRGLLCIVVSDRDGVELHRVVRDGGAVVVLTPSLLATLALSAEQVGKLQLGEGTVTSMYDNYVVVHSVTGSLTVCLVAEPDVNVGMAIALMADVKSIFAE</sequence>
<proteinExistence type="inferred from homology"/>
<protein>
    <submittedName>
        <fullName evidence="2">Uncharacterized protein</fullName>
    </submittedName>
</protein>
<dbReference type="Proteomes" id="UP000751190">
    <property type="component" value="Unassembled WGS sequence"/>
</dbReference>
<dbReference type="GO" id="GO:0032008">
    <property type="term" value="P:positive regulation of TOR signaling"/>
    <property type="evidence" value="ECO:0007669"/>
    <property type="project" value="TreeGrafter"/>
</dbReference>
<dbReference type="GO" id="GO:0071230">
    <property type="term" value="P:cellular response to amino acid stimulus"/>
    <property type="evidence" value="ECO:0007669"/>
    <property type="project" value="TreeGrafter"/>
</dbReference>
<dbReference type="Pfam" id="PF08923">
    <property type="entry name" value="MAPKK1_Int"/>
    <property type="match status" value="1"/>
</dbReference>
<comment type="similarity">
    <text evidence="1">Belongs to the LAMTOR3 family.</text>
</comment>
<dbReference type="PANTHER" id="PTHR13378">
    <property type="entry name" value="REGULATOR COMPLEX PROTEIN LAMTOR3"/>
    <property type="match status" value="1"/>
</dbReference>
<dbReference type="PANTHER" id="PTHR13378:SF1">
    <property type="entry name" value="RAGULATOR COMPLEX PROTEIN LAMTOR3"/>
    <property type="match status" value="1"/>
</dbReference>
<evidence type="ECO:0000313" key="3">
    <source>
        <dbReference type="Proteomes" id="UP000751190"/>
    </source>
</evidence>
<dbReference type="SUPFAM" id="SSF103196">
    <property type="entry name" value="Roadblock/LC7 domain"/>
    <property type="match status" value="1"/>
</dbReference>
<gene>
    <name evidence="2" type="ORF">KFE25_009149</name>
</gene>
<dbReference type="InterPro" id="IPR015019">
    <property type="entry name" value="LAMTOR3"/>
</dbReference>